<comment type="caution">
    <text evidence="2">The sequence shown here is derived from an EMBL/GenBank/DDBJ whole genome shotgun (WGS) entry which is preliminary data.</text>
</comment>
<organism evidence="2 3">
    <name type="scientific">Mizuhopecten yessoensis</name>
    <name type="common">Japanese scallop</name>
    <name type="synonym">Patinopecten yessoensis</name>
    <dbReference type="NCBI Taxonomy" id="6573"/>
    <lineage>
        <taxon>Eukaryota</taxon>
        <taxon>Metazoa</taxon>
        <taxon>Spiralia</taxon>
        <taxon>Lophotrochozoa</taxon>
        <taxon>Mollusca</taxon>
        <taxon>Bivalvia</taxon>
        <taxon>Autobranchia</taxon>
        <taxon>Pteriomorphia</taxon>
        <taxon>Pectinida</taxon>
        <taxon>Pectinoidea</taxon>
        <taxon>Pectinidae</taxon>
        <taxon>Mizuhopecten</taxon>
    </lineage>
</organism>
<dbReference type="EMBL" id="NEDP02002015">
    <property type="protein sequence ID" value="OWF51931.1"/>
    <property type="molecule type" value="Genomic_DNA"/>
</dbReference>
<proteinExistence type="predicted"/>
<reference evidence="2 3" key="1">
    <citation type="journal article" date="2017" name="Nat. Ecol. Evol.">
        <title>Scallop genome provides insights into evolution of bilaterian karyotype and development.</title>
        <authorList>
            <person name="Wang S."/>
            <person name="Zhang J."/>
            <person name="Jiao W."/>
            <person name="Li J."/>
            <person name="Xun X."/>
            <person name="Sun Y."/>
            <person name="Guo X."/>
            <person name="Huan P."/>
            <person name="Dong B."/>
            <person name="Zhang L."/>
            <person name="Hu X."/>
            <person name="Sun X."/>
            <person name="Wang J."/>
            <person name="Zhao C."/>
            <person name="Wang Y."/>
            <person name="Wang D."/>
            <person name="Huang X."/>
            <person name="Wang R."/>
            <person name="Lv J."/>
            <person name="Li Y."/>
            <person name="Zhang Z."/>
            <person name="Liu B."/>
            <person name="Lu W."/>
            <person name="Hui Y."/>
            <person name="Liang J."/>
            <person name="Zhou Z."/>
            <person name="Hou R."/>
            <person name="Li X."/>
            <person name="Liu Y."/>
            <person name="Li H."/>
            <person name="Ning X."/>
            <person name="Lin Y."/>
            <person name="Zhao L."/>
            <person name="Xing Q."/>
            <person name="Dou J."/>
            <person name="Li Y."/>
            <person name="Mao J."/>
            <person name="Guo H."/>
            <person name="Dou H."/>
            <person name="Li T."/>
            <person name="Mu C."/>
            <person name="Jiang W."/>
            <person name="Fu Q."/>
            <person name="Fu X."/>
            <person name="Miao Y."/>
            <person name="Liu J."/>
            <person name="Yu Q."/>
            <person name="Li R."/>
            <person name="Liao H."/>
            <person name="Li X."/>
            <person name="Kong Y."/>
            <person name="Jiang Z."/>
            <person name="Chourrout D."/>
            <person name="Li R."/>
            <person name="Bao Z."/>
        </authorList>
    </citation>
    <scope>NUCLEOTIDE SEQUENCE [LARGE SCALE GENOMIC DNA]</scope>
    <source>
        <strain evidence="2 3">PY_sf001</strain>
    </source>
</reference>
<dbReference type="PROSITE" id="PS50013">
    <property type="entry name" value="CHROMO_2"/>
    <property type="match status" value="1"/>
</dbReference>
<keyword evidence="3" id="KW-1185">Reference proteome</keyword>
<dbReference type="InterPro" id="IPR000953">
    <property type="entry name" value="Chromo/chromo_shadow_dom"/>
</dbReference>
<evidence type="ECO:0000259" key="1">
    <source>
        <dbReference type="PROSITE" id="PS50013"/>
    </source>
</evidence>
<dbReference type="InterPro" id="IPR023780">
    <property type="entry name" value="Chromo_domain"/>
</dbReference>
<name>A0A210QT76_MIZYE</name>
<dbReference type="AlphaFoldDB" id="A0A210QT76"/>
<dbReference type="Gene3D" id="2.40.50.40">
    <property type="match status" value="1"/>
</dbReference>
<dbReference type="Proteomes" id="UP000242188">
    <property type="component" value="Unassembled WGS sequence"/>
</dbReference>
<dbReference type="Pfam" id="PF00385">
    <property type="entry name" value="Chromo"/>
    <property type="match status" value="1"/>
</dbReference>
<sequence length="248" mass="29342">MANKTPRYNLREGRHINWEIYFDTSYEKMMAKVRPTIPYGLKVHNFRRIIARKQIKERTMYLLEWENYELSEATWEPESILPKHISTTFSYPEVSEEALTLVARQFESAVQRCLARRIKYKSATPPSFCVDFPFDMFRYVFGTSDLGRQYNITYTNGFSKLPMSSGWTYYIDRHNNRCQLAFPVCIEPRLTMRKVFKNINGKFEWRRQPEEKVRVTLGFQPVDKYSKTAETTTAVDQPVTNTMFAPSV</sequence>
<protein>
    <recommendedName>
        <fullName evidence="1">Chromo domain-containing protein</fullName>
    </recommendedName>
</protein>
<gene>
    <name evidence="2" type="ORF">KP79_PYT18493</name>
</gene>
<dbReference type="SUPFAM" id="SSF54160">
    <property type="entry name" value="Chromo domain-like"/>
    <property type="match status" value="1"/>
</dbReference>
<evidence type="ECO:0000313" key="2">
    <source>
        <dbReference type="EMBL" id="OWF51931.1"/>
    </source>
</evidence>
<dbReference type="OrthoDB" id="5959797at2759"/>
<dbReference type="InterPro" id="IPR016197">
    <property type="entry name" value="Chromo-like_dom_sf"/>
</dbReference>
<evidence type="ECO:0000313" key="3">
    <source>
        <dbReference type="Proteomes" id="UP000242188"/>
    </source>
</evidence>
<feature type="domain" description="Chromo" evidence="1">
    <location>
        <begin position="44"/>
        <end position="81"/>
    </location>
</feature>
<accession>A0A210QT76</accession>